<dbReference type="InterPro" id="IPR013783">
    <property type="entry name" value="Ig-like_fold"/>
</dbReference>
<gene>
    <name evidence="4" type="primary">CD83</name>
</gene>
<dbReference type="Proteomes" id="UP000002279">
    <property type="component" value="Chromosome X2"/>
</dbReference>
<accession>A0A6I8N2B7</accession>
<dbReference type="PROSITE" id="PS50835">
    <property type="entry name" value="IG_LIKE"/>
    <property type="match status" value="1"/>
</dbReference>
<dbReference type="PANTHER" id="PTHR15193">
    <property type="entry name" value="CD83 ANTIGEN"/>
    <property type="match status" value="1"/>
</dbReference>
<evidence type="ECO:0000313" key="4">
    <source>
        <dbReference type="Ensembl" id="ENSOANP00000035204.1"/>
    </source>
</evidence>
<dbReference type="Bgee" id="ENSOANG00000050994">
    <property type="expression patterns" value="Expressed in ovary and 7 other cell types or tissues"/>
</dbReference>
<evidence type="ECO:0000256" key="1">
    <source>
        <dbReference type="ARBA" id="ARBA00023319"/>
    </source>
</evidence>
<dbReference type="OMA" id="SWYKMAG"/>
<keyword evidence="5" id="KW-1185">Reference proteome</keyword>
<dbReference type="InterPro" id="IPR036179">
    <property type="entry name" value="Ig-like_dom_sf"/>
</dbReference>
<dbReference type="InterPro" id="IPR003599">
    <property type="entry name" value="Ig_sub"/>
</dbReference>
<evidence type="ECO:0000259" key="3">
    <source>
        <dbReference type="PROSITE" id="PS50835"/>
    </source>
</evidence>
<protein>
    <submittedName>
        <fullName evidence="4">CD83 molecule</fullName>
    </submittedName>
</protein>
<organism evidence="4 5">
    <name type="scientific">Ornithorhynchus anatinus</name>
    <name type="common">Duckbill platypus</name>
    <dbReference type="NCBI Taxonomy" id="9258"/>
    <lineage>
        <taxon>Eukaryota</taxon>
        <taxon>Metazoa</taxon>
        <taxon>Chordata</taxon>
        <taxon>Craniata</taxon>
        <taxon>Vertebrata</taxon>
        <taxon>Euteleostomi</taxon>
        <taxon>Mammalia</taxon>
        <taxon>Monotremata</taxon>
        <taxon>Ornithorhynchidae</taxon>
        <taxon>Ornithorhynchus</taxon>
    </lineage>
</organism>
<reference evidence="4" key="3">
    <citation type="submission" date="2025-09" db="UniProtKB">
        <authorList>
            <consortium name="Ensembl"/>
        </authorList>
    </citation>
    <scope>IDENTIFICATION</scope>
    <source>
        <strain evidence="4">Glennie</strain>
    </source>
</reference>
<keyword evidence="1" id="KW-0393">Immunoglobulin domain</keyword>
<reference evidence="4 5" key="1">
    <citation type="journal article" date="2008" name="Nature">
        <title>Genome analysis of the platypus reveals unique signatures of evolution.</title>
        <authorList>
            <person name="Warren W.C."/>
            <person name="Hillier L.W."/>
            <person name="Marshall Graves J.A."/>
            <person name="Birney E."/>
            <person name="Ponting C.P."/>
            <person name="Grutzner F."/>
            <person name="Belov K."/>
            <person name="Miller W."/>
            <person name="Clarke L."/>
            <person name="Chinwalla A.T."/>
            <person name="Yang S.P."/>
            <person name="Heger A."/>
            <person name="Locke D.P."/>
            <person name="Miethke P."/>
            <person name="Waters P.D."/>
            <person name="Veyrunes F."/>
            <person name="Fulton L."/>
            <person name="Fulton B."/>
            <person name="Graves T."/>
            <person name="Wallis J."/>
            <person name="Puente X.S."/>
            <person name="Lopez-Otin C."/>
            <person name="Ordonez G.R."/>
            <person name="Eichler E.E."/>
            <person name="Chen L."/>
            <person name="Cheng Z."/>
            <person name="Deakin J.E."/>
            <person name="Alsop A."/>
            <person name="Thompson K."/>
            <person name="Kirby P."/>
            <person name="Papenfuss A.T."/>
            <person name="Wakefield M.J."/>
            <person name="Olender T."/>
            <person name="Lancet D."/>
            <person name="Huttley G.A."/>
            <person name="Smit A.F."/>
            <person name="Pask A."/>
            <person name="Temple-Smith P."/>
            <person name="Batzer M.A."/>
            <person name="Walker J.A."/>
            <person name="Konkel M.K."/>
            <person name="Harris R.S."/>
            <person name="Whittington C.M."/>
            <person name="Wong E.S."/>
            <person name="Gemmell N.J."/>
            <person name="Buschiazzo E."/>
            <person name="Vargas Jentzsch I.M."/>
            <person name="Merkel A."/>
            <person name="Schmitz J."/>
            <person name="Zemann A."/>
            <person name="Churakov G."/>
            <person name="Kriegs J.O."/>
            <person name="Brosius J."/>
            <person name="Murchison E.P."/>
            <person name="Sachidanandam R."/>
            <person name="Smith C."/>
            <person name="Hannon G.J."/>
            <person name="Tsend-Ayush E."/>
            <person name="McMillan D."/>
            <person name="Attenborough R."/>
            <person name="Rens W."/>
            <person name="Ferguson-Smith M."/>
            <person name="Lefevre C.M."/>
            <person name="Sharp J.A."/>
            <person name="Nicholas K.R."/>
            <person name="Ray D.A."/>
            <person name="Kube M."/>
            <person name="Reinhardt R."/>
            <person name="Pringle T.H."/>
            <person name="Taylor J."/>
            <person name="Jones R.C."/>
            <person name="Nixon B."/>
            <person name="Dacheux J.L."/>
            <person name="Niwa H."/>
            <person name="Sekita Y."/>
            <person name="Huang X."/>
            <person name="Stark A."/>
            <person name="Kheradpour P."/>
            <person name="Kellis M."/>
            <person name="Flicek P."/>
            <person name="Chen Y."/>
            <person name="Webber C."/>
            <person name="Hardison R."/>
            <person name="Nelson J."/>
            <person name="Hallsworth-Pepin K."/>
            <person name="Delehaunty K."/>
            <person name="Markovic C."/>
            <person name="Minx P."/>
            <person name="Feng Y."/>
            <person name="Kremitzki C."/>
            <person name="Mitreva M."/>
            <person name="Glasscock J."/>
            <person name="Wylie T."/>
            <person name="Wohldmann P."/>
            <person name="Thiru P."/>
            <person name="Nhan M.N."/>
            <person name="Pohl C.S."/>
            <person name="Smith S.M."/>
            <person name="Hou S."/>
            <person name="Nefedov M."/>
            <person name="de Jong P.J."/>
            <person name="Renfree M.B."/>
            <person name="Mardis E.R."/>
            <person name="Wilson R.K."/>
        </authorList>
    </citation>
    <scope>NUCLEOTIDE SEQUENCE [LARGE SCALE GENOMIC DNA]</scope>
    <source>
        <strain evidence="4 5">Glennie</strain>
    </source>
</reference>
<dbReference type="SMART" id="SM00409">
    <property type="entry name" value="IG"/>
    <property type="match status" value="1"/>
</dbReference>
<dbReference type="FunCoup" id="A0A6I8N2B7">
    <property type="interactions" value="600"/>
</dbReference>
<dbReference type="Ensembl" id="ENSOANT00000052353.1">
    <property type="protein sequence ID" value="ENSOANP00000035204.1"/>
    <property type="gene ID" value="ENSOANG00000050994.1"/>
</dbReference>
<dbReference type="AlphaFoldDB" id="A0A6I8N2B7"/>
<keyword evidence="2" id="KW-0812">Transmembrane</keyword>
<dbReference type="SUPFAM" id="SSF48726">
    <property type="entry name" value="Immunoglobulin"/>
    <property type="match status" value="1"/>
</dbReference>
<dbReference type="InterPro" id="IPR013151">
    <property type="entry name" value="Immunoglobulin_dom"/>
</dbReference>
<evidence type="ECO:0000256" key="2">
    <source>
        <dbReference type="SAM" id="Phobius"/>
    </source>
</evidence>
<dbReference type="Gene3D" id="2.60.40.10">
    <property type="entry name" value="Immunoglobulins"/>
    <property type="match status" value="1"/>
</dbReference>
<feature type="transmembrane region" description="Helical" evidence="2">
    <location>
        <begin position="251"/>
        <end position="272"/>
    </location>
</feature>
<proteinExistence type="predicted"/>
<dbReference type="PANTHER" id="PTHR15193:SF1">
    <property type="entry name" value="CD83 ANTIGEN"/>
    <property type="match status" value="1"/>
</dbReference>
<dbReference type="InParanoid" id="A0A6I8N2B7"/>
<keyword evidence="2" id="KW-0472">Membrane</keyword>
<feature type="domain" description="Ig-like" evidence="3">
    <location>
        <begin position="127"/>
        <end position="230"/>
    </location>
</feature>
<keyword evidence="2" id="KW-1133">Transmembrane helix</keyword>
<reference evidence="4" key="2">
    <citation type="submission" date="2025-08" db="UniProtKB">
        <authorList>
            <consortium name="Ensembl"/>
        </authorList>
    </citation>
    <scope>IDENTIFICATION</scope>
    <source>
        <strain evidence="4">Glennie</strain>
    </source>
</reference>
<evidence type="ECO:0000313" key="5">
    <source>
        <dbReference type="Proteomes" id="UP000002279"/>
    </source>
</evidence>
<dbReference type="InterPro" id="IPR007110">
    <property type="entry name" value="Ig-like_dom"/>
</dbReference>
<name>A0A6I8N2B7_ORNAN</name>
<sequence length="312" mass="34714">MGIETVSPTWDDLVTSYLPRRLEQCLVPIKCLTNTVIIIIILSHPPSLPSSLPPFLWPSLSPSAPSSRPPSLRLLVPPSVPSPLPLFLPSLRTSLGPSICPRARSSRLTVPLCLAAWGLVGAVRLGPRTDMVKVTCSEDALLICPATWESRAPQPRVFWSKLHGNSEELIEDLNLYEQSTSFKEINGSHNVSGDSLHSLKIRNTSSWSTGTYRCTLWSPEGEQNTTGTVYLKVTGCPKEQKDTFEKHKAELLLLFFLGVFYIWLIIFTCKFAKIHSTLGKRDLRYSFPVVLSQEKKGGQHLKSLTLPRTNLV</sequence>
<dbReference type="Pfam" id="PF00047">
    <property type="entry name" value="ig"/>
    <property type="match status" value="1"/>
</dbReference>
<dbReference type="GeneTree" id="ENSGT00390000007302"/>